<reference evidence="1 2" key="1">
    <citation type="submission" date="2023-09" db="EMBL/GenBank/DDBJ databases">
        <authorList>
            <person name="Rey-Velasco X."/>
        </authorList>
    </citation>
    <scope>NUCLEOTIDE SEQUENCE [LARGE SCALE GENOMIC DNA]</scope>
    <source>
        <strain evidence="1 2">P117</strain>
    </source>
</reference>
<sequence length="41" mass="4470">MAVFIVAQAKSLGHRLSKFALINYSKFLLMSALKASRSASI</sequence>
<protein>
    <submittedName>
        <fullName evidence="1">Uncharacterized protein</fullName>
    </submittedName>
</protein>
<keyword evidence="2" id="KW-1185">Reference proteome</keyword>
<dbReference type="EMBL" id="JAVRHX010000002">
    <property type="protein sequence ID" value="MDT0594912.1"/>
    <property type="molecule type" value="Genomic_DNA"/>
</dbReference>
<accession>A0ABU2ZQL5</accession>
<proteinExistence type="predicted"/>
<evidence type="ECO:0000313" key="2">
    <source>
        <dbReference type="Proteomes" id="UP001253545"/>
    </source>
</evidence>
<name>A0ABU2ZQL5_9ALTE</name>
<gene>
    <name evidence="1" type="ORF">RM552_08680</name>
</gene>
<comment type="caution">
    <text evidence="1">The sequence shown here is derived from an EMBL/GenBank/DDBJ whole genome shotgun (WGS) entry which is preliminary data.</text>
</comment>
<organism evidence="1 2">
    <name type="scientific">Glaciecola petra</name>
    <dbReference type="NCBI Taxonomy" id="3075602"/>
    <lineage>
        <taxon>Bacteria</taxon>
        <taxon>Pseudomonadati</taxon>
        <taxon>Pseudomonadota</taxon>
        <taxon>Gammaproteobacteria</taxon>
        <taxon>Alteromonadales</taxon>
        <taxon>Alteromonadaceae</taxon>
        <taxon>Glaciecola</taxon>
    </lineage>
</organism>
<dbReference type="RefSeq" id="WP_311368432.1">
    <property type="nucleotide sequence ID" value="NZ_JAVRHX010000002.1"/>
</dbReference>
<evidence type="ECO:0000313" key="1">
    <source>
        <dbReference type="EMBL" id="MDT0594912.1"/>
    </source>
</evidence>
<dbReference type="Proteomes" id="UP001253545">
    <property type="component" value="Unassembled WGS sequence"/>
</dbReference>